<dbReference type="EMBL" id="NMUH01000206">
    <property type="protein sequence ID" value="MQL74406.1"/>
    <property type="molecule type" value="Genomic_DNA"/>
</dbReference>
<reference evidence="2" key="1">
    <citation type="submission" date="2017-07" db="EMBL/GenBank/DDBJ databases">
        <title>Taro Niue Genome Assembly and Annotation.</title>
        <authorList>
            <person name="Atibalentja N."/>
            <person name="Keating K."/>
            <person name="Fields C.J."/>
        </authorList>
    </citation>
    <scope>NUCLEOTIDE SEQUENCE</scope>
    <source>
        <strain evidence="2">Niue_2</strain>
        <tissue evidence="2">Leaf</tissue>
    </source>
</reference>
<feature type="region of interest" description="Disordered" evidence="1">
    <location>
        <begin position="50"/>
        <end position="69"/>
    </location>
</feature>
<evidence type="ECO:0000256" key="1">
    <source>
        <dbReference type="SAM" id="MobiDB-lite"/>
    </source>
</evidence>
<name>A0A843TW94_COLES</name>
<protein>
    <submittedName>
        <fullName evidence="2">Uncharacterized protein</fullName>
    </submittedName>
</protein>
<accession>A0A843TW94</accession>
<evidence type="ECO:0000313" key="2">
    <source>
        <dbReference type="EMBL" id="MQL74406.1"/>
    </source>
</evidence>
<gene>
    <name evidence="2" type="ORF">Taro_006769</name>
</gene>
<proteinExistence type="predicted"/>
<comment type="caution">
    <text evidence="2">The sequence shown here is derived from an EMBL/GenBank/DDBJ whole genome shotgun (WGS) entry which is preliminary data.</text>
</comment>
<organism evidence="2 3">
    <name type="scientific">Colocasia esculenta</name>
    <name type="common">Wild taro</name>
    <name type="synonym">Arum esculentum</name>
    <dbReference type="NCBI Taxonomy" id="4460"/>
    <lineage>
        <taxon>Eukaryota</taxon>
        <taxon>Viridiplantae</taxon>
        <taxon>Streptophyta</taxon>
        <taxon>Embryophyta</taxon>
        <taxon>Tracheophyta</taxon>
        <taxon>Spermatophyta</taxon>
        <taxon>Magnoliopsida</taxon>
        <taxon>Liliopsida</taxon>
        <taxon>Araceae</taxon>
        <taxon>Aroideae</taxon>
        <taxon>Colocasieae</taxon>
        <taxon>Colocasia</taxon>
    </lineage>
</organism>
<dbReference type="Proteomes" id="UP000652761">
    <property type="component" value="Unassembled WGS sequence"/>
</dbReference>
<evidence type="ECO:0000313" key="3">
    <source>
        <dbReference type="Proteomes" id="UP000652761"/>
    </source>
</evidence>
<dbReference type="AlphaFoldDB" id="A0A843TW94"/>
<keyword evidence="3" id="KW-1185">Reference proteome</keyword>
<sequence length="303" mass="32684">MGLVNAAYRAITFTRSAPESDRERTLHWIAGQNLPYLTQARSDEGLLFSGRPEDGKEVPPSISCSAEKASSNPVATLRTRLVDVVKRKLPQPERKALEKEIVTWEVALGFLLRRCFLRLRAASASKGQKGALSESSGRTLRARGKRGGVRCLLRASSGRPAAASGPASKGKTARREVSSLGFEWEAAAASGPTTARKGQEGQWQTAAGGRWFLLRADNRSSGSQLGDRWITGRNTAVALGTHGSAEFMNKNFQILSSTKLDLQDGIHPLGGSSSRQVKVFLLACHMPSLPQVLHSNHNGTLDS</sequence>